<accession>A0A543G2Z4</accession>
<organism evidence="1 2">
    <name type="scientific">Flavobacterium branchiophilum</name>
    <dbReference type="NCBI Taxonomy" id="55197"/>
    <lineage>
        <taxon>Bacteria</taxon>
        <taxon>Pseudomonadati</taxon>
        <taxon>Bacteroidota</taxon>
        <taxon>Flavobacteriia</taxon>
        <taxon>Flavobacteriales</taxon>
        <taxon>Flavobacteriaceae</taxon>
        <taxon>Flavobacterium</taxon>
    </lineage>
</organism>
<reference evidence="1 2" key="1">
    <citation type="submission" date="2019-06" db="EMBL/GenBank/DDBJ databases">
        <title>Genomic Encyclopedia of Archaeal and Bacterial Type Strains, Phase II (KMG-II): from individual species to whole genera.</title>
        <authorList>
            <person name="Goeker M."/>
        </authorList>
    </citation>
    <scope>NUCLEOTIDE SEQUENCE [LARGE SCALE GENOMIC DNA]</scope>
    <source>
        <strain evidence="1 2">DSM 24789</strain>
    </source>
</reference>
<dbReference type="Proteomes" id="UP000320773">
    <property type="component" value="Unassembled WGS sequence"/>
</dbReference>
<proteinExistence type="predicted"/>
<dbReference type="RefSeq" id="WP_089079679.1">
    <property type="nucleotide sequence ID" value="NZ_VFPJ01000001.1"/>
</dbReference>
<evidence type="ECO:0008006" key="3">
    <source>
        <dbReference type="Google" id="ProtNLM"/>
    </source>
</evidence>
<dbReference type="EMBL" id="VFPJ01000001">
    <property type="protein sequence ID" value="TQM40415.1"/>
    <property type="molecule type" value="Genomic_DNA"/>
</dbReference>
<comment type="caution">
    <text evidence="1">The sequence shown here is derived from an EMBL/GenBank/DDBJ whole genome shotgun (WGS) entry which is preliminary data.</text>
</comment>
<sequence>MKPNYYQLYSDMFDEKIISNLKKDLSFLKKENVSNLDIINFDQEINLHSKSHNFENQKLRSYDENTITKVLSYQKEYALTDYQTSLHFKISRNTLRKWRNYYNR</sequence>
<protein>
    <recommendedName>
        <fullName evidence="3">Transposase</fullName>
    </recommendedName>
</protein>
<evidence type="ECO:0000313" key="2">
    <source>
        <dbReference type="Proteomes" id="UP000320773"/>
    </source>
</evidence>
<evidence type="ECO:0000313" key="1">
    <source>
        <dbReference type="EMBL" id="TQM40415.1"/>
    </source>
</evidence>
<name>A0A543G2Z4_9FLAO</name>
<gene>
    <name evidence="1" type="ORF">BC670_1301</name>
</gene>
<dbReference type="AlphaFoldDB" id="A0A543G2Z4"/>